<dbReference type="EMBL" id="QGKX02001521">
    <property type="protein sequence ID" value="KAF3509464.1"/>
    <property type="molecule type" value="Genomic_DNA"/>
</dbReference>
<evidence type="ECO:0000313" key="2">
    <source>
        <dbReference type="EMBL" id="KAF3509464.1"/>
    </source>
</evidence>
<feature type="region of interest" description="Disordered" evidence="1">
    <location>
        <begin position="33"/>
        <end position="54"/>
    </location>
</feature>
<evidence type="ECO:0000256" key="1">
    <source>
        <dbReference type="SAM" id="MobiDB-lite"/>
    </source>
</evidence>
<gene>
    <name evidence="2" type="ORF">F2Q69_00007555</name>
</gene>
<comment type="caution">
    <text evidence="2">The sequence shown here is derived from an EMBL/GenBank/DDBJ whole genome shotgun (WGS) entry which is preliminary data.</text>
</comment>
<evidence type="ECO:0000313" key="3">
    <source>
        <dbReference type="Proteomes" id="UP000712600"/>
    </source>
</evidence>
<organism evidence="2 3">
    <name type="scientific">Brassica cretica</name>
    <name type="common">Mustard</name>
    <dbReference type="NCBI Taxonomy" id="69181"/>
    <lineage>
        <taxon>Eukaryota</taxon>
        <taxon>Viridiplantae</taxon>
        <taxon>Streptophyta</taxon>
        <taxon>Embryophyta</taxon>
        <taxon>Tracheophyta</taxon>
        <taxon>Spermatophyta</taxon>
        <taxon>Magnoliopsida</taxon>
        <taxon>eudicotyledons</taxon>
        <taxon>Gunneridae</taxon>
        <taxon>Pentapetalae</taxon>
        <taxon>rosids</taxon>
        <taxon>malvids</taxon>
        <taxon>Brassicales</taxon>
        <taxon>Brassicaceae</taxon>
        <taxon>Brassiceae</taxon>
        <taxon>Brassica</taxon>
    </lineage>
</organism>
<accession>A0A8S9NWR9</accession>
<protein>
    <submittedName>
        <fullName evidence="2">Uncharacterized protein</fullName>
    </submittedName>
</protein>
<proteinExistence type="predicted"/>
<name>A0A8S9NWR9_BRACR</name>
<dbReference type="Proteomes" id="UP000712600">
    <property type="component" value="Unassembled WGS sequence"/>
</dbReference>
<reference evidence="2" key="1">
    <citation type="submission" date="2019-12" db="EMBL/GenBank/DDBJ databases">
        <title>Genome sequencing and annotation of Brassica cretica.</title>
        <authorList>
            <person name="Studholme D.J."/>
            <person name="Sarris P."/>
        </authorList>
    </citation>
    <scope>NUCLEOTIDE SEQUENCE</scope>
    <source>
        <strain evidence="2">PFS-109/04</strain>
        <tissue evidence="2">Leaf</tissue>
    </source>
</reference>
<sequence>MVSSIIVEARNQKSANLAIASWLDQAERELAEHRANARERNQPPPDLLRETLNP</sequence>
<dbReference type="AlphaFoldDB" id="A0A8S9NWR9"/>